<evidence type="ECO:0000313" key="2">
    <source>
        <dbReference type="EMBL" id="KAJ5099494.1"/>
    </source>
</evidence>
<comment type="caution">
    <text evidence="2">The sequence shown here is derived from an EMBL/GenBank/DDBJ whole genome shotgun (WGS) entry which is preliminary data.</text>
</comment>
<reference evidence="2" key="2">
    <citation type="journal article" date="2023" name="IMA Fungus">
        <title>Comparative genomic study of the Penicillium genus elucidates a diverse pangenome and 15 lateral gene transfer events.</title>
        <authorList>
            <person name="Petersen C."/>
            <person name="Sorensen T."/>
            <person name="Nielsen M.R."/>
            <person name="Sondergaard T.E."/>
            <person name="Sorensen J.L."/>
            <person name="Fitzpatrick D.A."/>
            <person name="Frisvad J.C."/>
            <person name="Nielsen K.L."/>
        </authorList>
    </citation>
    <scope>NUCLEOTIDE SEQUENCE</scope>
    <source>
        <strain evidence="2">IBT 30761</strain>
    </source>
</reference>
<evidence type="ECO:0000313" key="3">
    <source>
        <dbReference type="Proteomes" id="UP001149074"/>
    </source>
</evidence>
<dbReference type="AlphaFoldDB" id="A0A9W9KAT1"/>
<dbReference type="OrthoDB" id="4350995at2759"/>
<keyword evidence="3" id="KW-1185">Reference proteome</keyword>
<proteinExistence type="predicted"/>
<dbReference type="EMBL" id="JAPQKI010000005">
    <property type="protein sequence ID" value="KAJ5099494.1"/>
    <property type="molecule type" value="Genomic_DNA"/>
</dbReference>
<evidence type="ECO:0000256" key="1">
    <source>
        <dbReference type="SAM" id="MobiDB-lite"/>
    </source>
</evidence>
<feature type="region of interest" description="Disordered" evidence="1">
    <location>
        <begin position="1"/>
        <end position="23"/>
    </location>
</feature>
<gene>
    <name evidence="2" type="ORF">N7532_006495</name>
</gene>
<dbReference type="GeneID" id="81357968"/>
<dbReference type="RefSeq" id="XP_056475148.1">
    <property type="nucleotide sequence ID" value="XM_056618989.1"/>
</dbReference>
<name>A0A9W9KAT1_9EURO</name>
<reference evidence="2" key="1">
    <citation type="submission" date="2022-11" db="EMBL/GenBank/DDBJ databases">
        <authorList>
            <person name="Petersen C."/>
        </authorList>
    </citation>
    <scope>NUCLEOTIDE SEQUENCE</scope>
    <source>
        <strain evidence="2">IBT 30761</strain>
    </source>
</reference>
<dbReference type="Proteomes" id="UP001149074">
    <property type="component" value="Unassembled WGS sequence"/>
</dbReference>
<organism evidence="2 3">
    <name type="scientific">Penicillium argentinense</name>
    <dbReference type="NCBI Taxonomy" id="1131581"/>
    <lineage>
        <taxon>Eukaryota</taxon>
        <taxon>Fungi</taxon>
        <taxon>Dikarya</taxon>
        <taxon>Ascomycota</taxon>
        <taxon>Pezizomycotina</taxon>
        <taxon>Eurotiomycetes</taxon>
        <taxon>Eurotiomycetidae</taxon>
        <taxon>Eurotiales</taxon>
        <taxon>Aspergillaceae</taxon>
        <taxon>Penicillium</taxon>
    </lineage>
</organism>
<sequence>MQSPADPAGEAAIPATSSTNVNKNTNTWTQSFIASIRDLFTREPASKEPESDALSGWVGMRKGKGRCRSVGEVH</sequence>
<accession>A0A9W9KAT1</accession>
<protein>
    <submittedName>
        <fullName evidence="2">Uncharacterized protein</fullName>
    </submittedName>
</protein>